<dbReference type="Gene3D" id="2.120.10.30">
    <property type="entry name" value="TolB, C-terminal domain"/>
    <property type="match status" value="1"/>
</dbReference>
<dbReference type="InterPro" id="IPR011042">
    <property type="entry name" value="6-blade_b-propeller_TolB-like"/>
</dbReference>
<evidence type="ECO:0000313" key="4">
    <source>
        <dbReference type="Proteomes" id="UP001153404"/>
    </source>
</evidence>
<dbReference type="SUPFAM" id="SSF101898">
    <property type="entry name" value="NHL repeat"/>
    <property type="match status" value="1"/>
</dbReference>
<evidence type="ECO:0000313" key="3">
    <source>
        <dbReference type="EMBL" id="MDG0811367.1"/>
    </source>
</evidence>
<keyword evidence="4" id="KW-1185">Reference proteome</keyword>
<gene>
    <name evidence="3" type="ORF">OMP40_19850</name>
</gene>
<evidence type="ECO:0000256" key="1">
    <source>
        <dbReference type="ARBA" id="ARBA00022737"/>
    </source>
</evidence>
<accession>A0A9X4KUX0</accession>
<dbReference type="Pfam" id="PF01436">
    <property type="entry name" value="NHL"/>
    <property type="match status" value="1"/>
</dbReference>
<dbReference type="Proteomes" id="UP001153404">
    <property type="component" value="Unassembled WGS sequence"/>
</dbReference>
<dbReference type="AlphaFoldDB" id="A0A9X4KUX0"/>
<dbReference type="PANTHER" id="PTHR46388">
    <property type="entry name" value="NHL REPEAT-CONTAINING PROTEIN 2"/>
    <property type="match status" value="1"/>
</dbReference>
<dbReference type="InterPro" id="IPR056822">
    <property type="entry name" value="TEN_NHL"/>
</dbReference>
<sequence length="198" mass="20617">MRHLRSGRKIVGSILIICLAIASIIAMNPQANANAAGYGIISTIAGSGSYSYSGDGGDASLAKFSLPGSIAVDSGKNIYIGDTGNYRVRKIDASTNIVTTVAGTGESGYSGDGGLATAAALGRIDGIAIDAAGNLYIADGKNFRIRKVDAVSKIITTVAGTGGIRIFRRWRSGHGGQIELSLGDRRRRQRESLLCRLQ</sequence>
<dbReference type="RefSeq" id="WP_277533940.1">
    <property type="nucleotide sequence ID" value="NZ_JAPDIA010000007.1"/>
</dbReference>
<keyword evidence="1" id="KW-0677">Repeat</keyword>
<evidence type="ECO:0000259" key="2">
    <source>
        <dbReference type="Pfam" id="PF25021"/>
    </source>
</evidence>
<dbReference type="EMBL" id="JAPDIA010000007">
    <property type="protein sequence ID" value="MDG0811367.1"/>
    <property type="molecule type" value="Genomic_DNA"/>
</dbReference>
<dbReference type="Pfam" id="PF25021">
    <property type="entry name" value="TEN_NHL"/>
    <property type="match status" value="1"/>
</dbReference>
<feature type="domain" description="Teneurin NHL" evidence="2">
    <location>
        <begin position="106"/>
        <end position="165"/>
    </location>
</feature>
<organism evidence="3 4">
    <name type="scientific">Cohnella rhizosphaerae</name>
    <dbReference type="NCBI Taxonomy" id="1457232"/>
    <lineage>
        <taxon>Bacteria</taxon>
        <taxon>Bacillati</taxon>
        <taxon>Bacillota</taxon>
        <taxon>Bacilli</taxon>
        <taxon>Bacillales</taxon>
        <taxon>Paenibacillaceae</taxon>
        <taxon>Cohnella</taxon>
    </lineage>
</organism>
<dbReference type="InterPro" id="IPR001258">
    <property type="entry name" value="NHL_repeat"/>
</dbReference>
<dbReference type="Gene3D" id="2.40.10.500">
    <property type="match status" value="1"/>
</dbReference>
<comment type="caution">
    <text evidence="3">The sequence shown here is derived from an EMBL/GenBank/DDBJ whole genome shotgun (WGS) entry which is preliminary data.</text>
</comment>
<name>A0A9X4KUX0_9BACL</name>
<proteinExistence type="predicted"/>
<protein>
    <recommendedName>
        <fullName evidence="2">Teneurin NHL domain-containing protein</fullName>
    </recommendedName>
</protein>
<reference evidence="3" key="1">
    <citation type="submission" date="2022-10" db="EMBL/GenBank/DDBJ databases">
        <title>Comparative genomic analysis of Cohnella hashimotonis sp. nov., isolated from the International Space Station.</title>
        <authorList>
            <person name="Simpson A."/>
            <person name="Venkateswaran K."/>
        </authorList>
    </citation>
    <scope>NUCLEOTIDE SEQUENCE</scope>
    <source>
        <strain evidence="3">DSM 28161</strain>
    </source>
</reference>
<dbReference type="PANTHER" id="PTHR46388:SF2">
    <property type="entry name" value="NHL REPEAT-CONTAINING PROTEIN 2"/>
    <property type="match status" value="1"/>
</dbReference>